<evidence type="ECO:0000256" key="1">
    <source>
        <dbReference type="SAM" id="SignalP"/>
    </source>
</evidence>
<gene>
    <name evidence="2" type="ORF">FB567DRAFT_449012</name>
</gene>
<name>A0A8K0QZD1_9PLEO</name>
<evidence type="ECO:0000313" key="2">
    <source>
        <dbReference type="EMBL" id="KAH7080990.1"/>
    </source>
</evidence>
<dbReference type="OrthoDB" id="3795220at2759"/>
<dbReference type="EMBL" id="JAGMVJ010000015">
    <property type="protein sequence ID" value="KAH7080990.1"/>
    <property type="molecule type" value="Genomic_DNA"/>
</dbReference>
<keyword evidence="3" id="KW-1185">Reference proteome</keyword>
<dbReference type="Proteomes" id="UP000813461">
    <property type="component" value="Unassembled WGS sequence"/>
</dbReference>
<accession>A0A8K0QZD1</accession>
<feature type="signal peptide" evidence="1">
    <location>
        <begin position="1"/>
        <end position="16"/>
    </location>
</feature>
<sequence length="228" mass="21978">MSSILVAALLAASVSADVTTSIWLPGAANANQTFLGSVVEQNGDQTVLSLAFAQTPSTPDYFSSAPGLATVGGTTYVAYNVSGVDSASSDAATIIIELQCRRPSGGASAVPTCTLSTVGAAGVISNLCDGLTTFSGESQFFINNYPLILTAGTEKLSATAAGTPRASSATATGAVVASGPSAGTASGAGASPVVSGASGSAQQATGAAPMKTMAPVLGLGAAAAAFFL</sequence>
<reference evidence="2" key="1">
    <citation type="journal article" date="2021" name="Nat. Commun.">
        <title>Genetic determinants of endophytism in the Arabidopsis root mycobiome.</title>
        <authorList>
            <person name="Mesny F."/>
            <person name="Miyauchi S."/>
            <person name="Thiergart T."/>
            <person name="Pickel B."/>
            <person name="Atanasova L."/>
            <person name="Karlsson M."/>
            <person name="Huettel B."/>
            <person name="Barry K.W."/>
            <person name="Haridas S."/>
            <person name="Chen C."/>
            <person name="Bauer D."/>
            <person name="Andreopoulos W."/>
            <person name="Pangilinan J."/>
            <person name="LaButti K."/>
            <person name="Riley R."/>
            <person name="Lipzen A."/>
            <person name="Clum A."/>
            <person name="Drula E."/>
            <person name="Henrissat B."/>
            <person name="Kohler A."/>
            <person name="Grigoriev I.V."/>
            <person name="Martin F.M."/>
            <person name="Hacquard S."/>
        </authorList>
    </citation>
    <scope>NUCLEOTIDE SEQUENCE</scope>
    <source>
        <strain evidence="2">MPI-SDFR-AT-0120</strain>
    </source>
</reference>
<organism evidence="2 3">
    <name type="scientific">Paraphoma chrysanthemicola</name>
    <dbReference type="NCBI Taxonomy" id="798071"/>
    <lineage>
        <taxon>Eukaryota</taxon>
        <taxon>Fungi</taxon>
        <taxon>Dikarya</taxon>
        <taxon>Ascomycota</taxon>
        <taxon>Pezizomycotina</taxon>
        <taxon>Dothideomycetes</taxon>
        <taxon>Pleosporomycetidae</taxon>
        <taxon>Pleosporales</taxon>
        <taxon>Pleosporineae</taxon>
        <taxon>Phaeosphaeriaceae</taxon>
        <taxon>Paraphoma</taxon>
    </lineage>
</organism>
<keyword evidence="1" id="KW-0732">Signal</keyword>
<proteinExistence type="predicted"/>
<comment type="caution">
    <text evidence="2">The sequence shown here is derived from an EMBL/GenBank/DDBJ whole genome shotgun (WGS) entry which is preliminary data.</text>
</comment>
<protein>
    <submittedName>
        <fullName evidence="2">Uncharacterized protein</fullName>
    </submittedName>
</protein>
<dbReference type="AlphaFoldDB" id="A0A8K0QZD1"/>
<evidence type="ECO:0000313" key="3">
    <source>
        <dbReference type="Proteomes" id="UP000813461"/>
    </source>
</evidence>
<feature type="chain" id="PRO_5035442272" evidence="1">
    <location>
        <begin position="17"/>
        <end position="228"/>
    </location>
</feature>